<dbReference type="InterPro" id="IPR058913">
    <property type="entry name" value="Integrase_dom_put"/>
</dbReference>
<dbReference type="Proteomes" id="UP001164746">
    <property type="component" value="Chromosome 1"/>
</dbReference>
<sequence length="146" mass="17496">GARNINPIPYFAEYFGHKLHTDQNEKLAMFGATHYGMWDQIRVDHLTEFYLTMYMQERHGNLRYNQGRQPYIQTQSERNHKVKRMWPEVNQRVNYPVKTALVDMVNRDHLDMDDELIKYCLSNICVPLAEIGIERFVNSWNLHRIP</sequence>
<evidence type="ECO:0000313" key="2">
    <source>
        <dbReference type="EMBL" id="WAQ94000.1"/>
    </source>
</evidence>
<organism evidence="2 3">
    <name type="scientific">Mya arenaria</name>
    <name type="common">Soft-shell clam</name>
    <dbReference type="NCBI Taxonomy" id="6604"/>
    <lineage>
        <taxon>Eukaryota</taxon>
        <taxon>Metazoa</taxon>
        <taxon>Spiralia</taxon>
        <taxon>Lophotrochozoa</taxon>
        <taxon>Mollusca</taxon>
        <taxon>Bivalvia</taxon>
        <taxon>Autobranchia</taxon>
        <taxon>Heteroconchia</taxon>
        <taxon>Euheterodonta</taxon>
        <taxon>Imparidentia</taxon>
        <taxon>Neoheterodontei</taxon>
        <taxon>Myida</taxon>
        <taxon>Myoidea</taxon>
        <taxon>Myidae</taxon>
        <taxon>Mya</taxon>
    </lineage>
</organism>
<evidence type="ECO:0000259" key="1">
    <source>
        <dbReference type="Pfam" id="PF24764"/>
    </source>
</evidence>
<feature type="domain" description="Integrase core" evidence="1">
    <location>
        <begin position="32"/>
        <end position="145"/>
    </location>
</feature>
<accession>A0ABY7DCA6</accession>
<feature type="non-terminal residue" evidence="2">
    <location>
        <position position="146"/>
    </location>
</feature>
<dbReference type="EMBL" id="CP111012">
    <property type="protein sequence ID" value="WAQ94000.1"/>
    <property type="molecule type" value="Genomic_DNA"/>
</dbReference>
<evidence type="ECO:0000313" key="3">
    <source>
        <dbReference type="Proteomes" id="UP001164746"/>
    </source>
</evidence>
<dbReference type="Pfam" id="PF24764">
    <property type="entry name" value="rva_4"/>
    <property type="match status" value="1"/>
</dbReference>
<proteinExistence type="predicted"/>
<protein>
    <recommendedName>
        <fullName evidence="1">Integrase core domain-containing protein</fullName>
    </recommendedName>
</protein>
<reference evidence="2" key="1">
    <citation type="submission" date="2022-11" db="EMBL/GenBank/DDBJ databases">
        <title>Centuries of genome instability and evolution in soft-shell clam transmissible cancer (bioRxiv).</title>
        <authorList>
            <person name="Hart S.F.M."/>
            <person name="Yonemitsu M.A."/>
            <person name="Giersch R.M."/>
            <person name="Beal B.F."/>
            <person name="Arriagada G."/>
            <person name="Davis B.W."/>
            <person name="Ostrander E.A."/>
            <person name="Goff S.P."/>
            <person name="Metzger M.J."/>
        </authorList>
    </citation>
    <scope>NUCLEOTIDE SEQUENCE</scope>
    <source>
        <strain evidence="2">MELC-2E11</strain>
        <tissue evidence="2">Siphon/mantle</tissue>
    </source>
</reference>
<gene>
    <name evidence="2" type="ORF">MAR_006471</name>
</gene>
<feature type="non-terminal residue" evidence="2">
    <location>
        <position position="1"/>
    </location>
</feature>
<name>A0ABY7DCA6_MYAAR</name>
<keyword evidence="3" id="KW-1185">Reference proteome</keyword>